<accession>A0A382PVG7</accession>
<reference evidence="1" key="1">
    <citation type="submission" date="2018-05" db="EMBL/GenBank/DDBJ databases">
        <authorList>
            <person name="Lanie J.A."/>
            <person name="Ng W.-L."/>
            <person name="Kazmierczak K.M."/>
            <person name="Andrzejewski T.M."/>
            <person name="Davidsen T.M."/>
            <person name="Wayne K.J."/>
            <person name="Tettelin H."/>
            <person name="Glass J.I."/>
            <person name="Rusch D."/>
            <person name="Podicherti R."/>
            <person name="Tsui H.-C.T."/>
            <person name="Winkler M.E."/>
        </authorList>
    </citation>
    <scope>NUCLEOTIDE SEQUENCE</scope>
</reference>
<protein>
    <submittedName>
        <fullName evidence="1">Uncharacterized protein</fullName>
    </submittedName>
</protein>
<proteinExistence type="predicted"/>
<feature type="non-terminal residue" evidence="1">
    <location>
        <position position="151"/>
    </location>
</feature>
<gene>
    <name evidence="1" type="ORF">METZ01_LOCUS329644</name>
</gene>
<sequence length="151" mass="16783">MNKTLLLIICDFLLLNLIHFTAWDNIDQDSSVPAAGGAETLGSGMGDPSQDLELVKLMLDQSEQEQVATQQKLVETEKTLGGVEEELGGVEEKLGNKERALGNAEKMNLAILSEYEQFKEAAQKEATENTEENQKLVEKVQIEWITNIFTK</sequence>
<dbReference type="AlphaFoldDB" id="A0A382PVG7"/>
<evidence type="ECO:0000313" key="1">
    <source>
        <dbReference type="EMBL" id="SVC76790.1"/>
    </source>
</evidence>
<dbReference type="SUPFAM" id="SSF57997">
    <property type="entry name" value="Tropomyosin"/>
    <property type="match status" value="1"/>
</dbReference>
<organism evidence="1">
    <name type="scientific">marine metagenome</name>
    <dbReference type="NCBI Taxonomy" id="408172"/>
    <lineage>
        <taxon>unclassified sequences</taxon>
        <taxon>metagenomes</taxon>
        <taxon>ecological metagenomes</taxon>
    </lineage>
</organism>
<dbReference type="EMBL" id="UINC01109758">
    <property type="protein sequence ID" value="SVC76790.1"/>
    <property type="molecule type" value="Genomic_DNA"/>
</dbReference>
<name>A0A382PVG7_9ZZZZ</name>